<comment type="caution">
    <text evidence="3">The sequence shown here is derived from an EMBL/GenBank/DDBJ whole genome shotgun (WGS) entry which is preliminary data.</text>
</comment>
<dbReference type="InterPro" id="IPR019277">
    <property type="entry name" value="DUF2304"/>
</dbReference>
<dbReference type="Proteomes" id="UP001239085">
    <property type="component" value="Unassembled WGS sequence"/>
</dbReference>
<dbReference type="EMBL" id="JAUSXK010000001">
    <property type="protein sequence ID" value="MDQ0645048.1"/>
    <property type="molecule type" value="Genomic_DNA"/>
</dbReference>
<keyword evidence="1" id="KW-0175">Coiled coil</keyword>
<evidence type="ECO:0000313" key="4">
    <source>
        <dbReference type="Proteomes" id="UP001239085"/>
    </source>
</evidence>
<name>A0ABU0PCI9_9MICO</name>
<evidence type="ECO:0008006" key="5">
    <source>
        <dbReference type="Google" id="ProtNLM"/>
    </source>
</evidence>
<feature type="transmembrane region" description="Helical" evidence="2">
    <location>
        <begin position="6"/>
        <end position="23"/>
    </location>
</feature>
<proteinExistence type="predicted"/>
<keyword evidence="2" id="KW-0472">Membrane</keyword>
<feature type="transmembrane region" description="Helical" evidence="2">
    <location>
        <begin position="30"/>
        <end position="54"/>
    </location>
</feature>
<evidence type="ECO:0000256" key="1">
    <source>
        <dbReference type="SAM" id="Coils"/>
    </source>
</evidence>
<feature type="transmembrane region" description="Helical" evidence="2">
    <location>
        <begin position="66"/>
        <end position="84"/>
    </location>
</feature>
<accession>A0ABU0PCI9</accession>
<protein>
    <recommendedName>
        <fullName evidence="5">DUF2304 domain-containing protein</fullName>
    </recommendedName>
</protein>
<gene>
    <name evidence="3" type="ORF">QFZ46_003208</name>
</gene>
<keyword evidence="4" id="KW-1185">Reference proteome</keyword>
<keyword evidence="2" id="KW-0812">Transmembrane</keyword>
<reference evidence="3 4" key="1">
    <citation type="submission" date="2023-07" db="EMBL/GenBank/DDBJ databases">
        <title>Comparative genomics of wheat-associated soil bacteria to identify genetic determinants of phenazine resistance.</title>
        <authorList>
            <person name="Mouncey N."/>
        </authorList>
    </citation>
    <scope>NUCLEOTIDE SEQUENCE [LARGE SCALE GENOMIC DNA]</scope>
    <source>
        <strain evidence="3 4">W2I7</strain>
    </source>
</reference>
<evidence type="ECO:0000313" key="3">
    <source>
        <dbReference type="EMBL" id="MDQ0645048.1"/>
    </source>
</evidence>
<organism evidence="3 4">
    <name type="scientific">Microbacterium murale</name>
    <dbReference type="NCBI Taxonomy" id="1081040"/>
    <lineage>
        <taxon>Bacteria</taxon>
        <taxon>Bacillati</taxon>
        <taxon>Actinomycetota</taxon>
        <taxon>Actinomycetes</taxon>
        <taxon>Micrococcales</taxon>
        <taxon>Microbacteriaceae</taxon>
        <taxon>Microbacterium</taxon>
    </lineage>
</organism>
<evidence type="ECO:0000256" key="2">
    <source>
        <dbReference type="SAM" id="Phobius"/>
    </source>
</evidence>
<feature type="coiled-coil region" evidence="1">
    <location>
        <begin position="86"/>
        <end position="120"/>
    </location>
</feature>
<dbReference type="Pfam" id="PF10066">
    <property type="entry name" value="DUF2304"/>
    <property type="match status" value="1"/>
</dbReference>
<sequence>MIAIAGIVLAVAIIGFVLWMLLTRRLREKYAALWLVIALLVLVVGIFPGLWQALTMALGVQLPSNLLFAAAILLLMGVTLHLSWELSSAEDEIRRLAEESALHRSELERLDERLAHLERREAAGERPEDDPSQD</sequence>
<dbReference type="RefSeq" id="WP_307363216.1">
    <property type="nucleotide sequence ID" value="NZ_JAUSXK010000001.1"/>
</dbReference>
<keyword evidence="2" id="KW-1133">Transmembrane helix</keyword>